<dbReference type="GO" id="GO:0006355">
    <property type="term" value="P:regulation of DNA-templated transcription"/>
    <property type="evidence" value="ECO:0007669"/>
    <property type="project" value="InterPro"/>
</dbReference>
<dbReference type="Gene3D" id="3.30.40.10">
    <property type="entry name" value="Zinc/RING finger domain, C3HC4 (zinc finger)"/>
    <property type="match status" value="1"/>
</dbReference>
<evidence type="ECO:0000259" key="5">
    <source>
        <dbReference type="SMART" id="SM00249"/>
    </source>
</evidence>
<feature type="region of interest" description="Disordered" evidence="4">
    <location>
        <begin position="841"/>
        <end position="924"/>
    </location>
</feature>
<dbReference type="PANTHER" id="PTHR14296:SF3">
    <property type="entry name" value="DIKAR, ISOFORM F"/>
    <property type="match status" value="1"/>
</dbReference>
<feature type="region of interest" description="Disordered" evidence="4">
    <location>
        <begin position="201"/>
        <end position="260"/>
    </location>
</feature>
<feature type="compositionally biased region" description="Acidic residues" evidence="4">
    <location>
        <begin position="478"/>
        <end position="506"/>
    </location>
</feature>
<proteinExistence type="predicted"/>
<evidence type="ECO:0000256" key="3">
    <source>
        <dbReference type="ARBA" id="ARBA00022833"/>
    </source>
</evidence>
<feature type="compositionally biased region" description="Basic and acidic residues" evidence="4">
    <location>
        <begin position="359"/>
        <end position="372"/>
    </location>
</feature>
<keyword evidence="7" id="KW-1185">Reference proteome</keyword>
<feature type="compositionally biased region" description="Basic and acidic residues" evidence="4">
    <location>
        <begin position="666"/>
        <end position="681"/>
    </location>
</feature>
<feature type="compositionally biased region" description="Basic and acidic residues" evidence="4">
    <location>
        <begin position="623"/>
        <end position="653"/>
    </location>
</feature>
<keyword evidence="3" id="KW-0862">Zinc</keyword>
<dbReference type="InterPro" id="IPR001965">
    <property type="entry name" value="Znf_PHD"/>
</dbReference>
<dbReference type="InterPro" id="IPR019786">
    <property type="entry name" value="Zinc_finger_PHD-type_CS"/>
</dbReference>
<feature type="compositionally biased region" description="Basic and acidic residues" evidence="4">
    <location>
        <begin position="383"/>
        <end position="394"/>
    </location>
</feature>
<dbReference type="InterPro" id="IPR013083">
    <property type="entry name" value="Znf_RING/FYVE/PHD"/>
</dbReference>
<dbReference type="InterPro" id="IPR011011">
    <property type="entry name" value="Znf_FYVE_PHD"/>
</dbReference>
<feature type="domain" description="Zinc finger PHD-type" evidence="5">
    <location>
        <begin position="712"/>
        <end position="769"/>
    </location>
</feature>
<dbReference type="SMART" id="SM00249">
    <property type="entry name" value="PHD"/>
    <property type="match status" value="1"/>
</dbReference>
<protein>
    <recommendedName>
        <fullName evidence="5">Zinc finger PHD-type domain-containing protein</fullName>
    </recommendedName>
</protein>
<dbReference type="OrthoDB" id="303107at2759"/>
<feature type="region of interest" description="Disordered" evidence="4">
    <location>
        <begin position="776"/>
        <end position="804"/>
    </location>
</feature>
<feature type="compositionally biased region" description="Polar residues" evidence="4">
    <location>
        <begin position="403"/>
        <end position="414"/>
    </location>
</feature>
<feature type="region of interest" description="Disordered" evidence="4">
    <location>
        <begin position="585"/>
        <end position="708"/>
    </location>
</feature>
<dbReference type="PROSITE" id="PS01359">
    <property type="entry name" value="ZF_PHD_1"/>
    <property type="match status" value="1"/>
</dbReference>
<feature type="compositionally biased region" description="Polar residues" evidence="4">
    <location>
        <begin position="440"/>
        <end position="450"/>
    </location>
</feature>
<reference evidence="6 7" key="1">
    <citation type="journal article" date="2019" name="Nat. Ecol. Evol.">
        <title>Megaphylogeny resolves global patterns of mushroom evolution.</title>
        <authorList>
            <person name="Varga T."/>
            <person name="Krizsan K."/>
            <person name="Foldi C."/>
            <person name="Dima B."/>
            <person name="Sanchez-Garcia M."/>
            <person name="Sanchez-Ramirez S."/>
            <person name="Szollosi G.J."/>
            <person name="Szarkandi J.G."/>
            <person name="Papp V."/>
            <person name="Albert L."/>
            <person name="Andreopoulos W."/>
            <person name="Angelini C."/>
            <person name="Antonin V."/>
            <person name="Barry K.W."/>
            <person name="Bougher N.L."/>
            <person name="Buchanan P."/>
            <person name="Buyck B."/>
            <person name="Bense V."/>
            <person name="Catcheside P."/>
            <person name="Chovatia M."/>
            <person name="Cooper J."/>
            <person name="Damon W."/>
            <person name="Desjardin D."/>
            <person name="Finy P."/>
            <person name="Geml J."/>
            <person name="Haridas S."/>
            <person name="Hughes K."/>
            <person name="Justo A."/>
            <person name="Karasinski D."/>
            <person name="Kautmanova I."/>
            <person name="Kiss B."/>
            <person name="Kocsube S."/>
            <person name="Kotiranta H."/>
            <person name="LaButti K.M."/>
            <person name="Lechner B.E."/>
            <person name="Liimatainen K."/>
            <person name="Lipzen A."/>
            <person name="Lukacs Z."/>
            <person name="Mihaltcheva S."/>
            <person name="Morgado L.N."/>
            <person name="Niskanen T."/>
            <person name="Noordeloos M.E."/>
            <person name="Ohm R.A."/>
            <person name="Ortiz-Santana B."/>
            <person name="Ovrebo C."/>
            <person name="Racz N."/>
            <person name="Riley R."/>
            <person name="Savchenko A."/>
            <person name="Shiryaev A."/>
            <person name="Soop K."/>
            <person name="Spirin V."/>
            <person name="Szebenyi C."/>
            <person name="Tomsovsky M."/>
            <person name="Tulloss R.E."/>
            <person name="Uehling J."/>
            <person name="Grigoriev I.V."/>
            <person name="Vagvolgyi C."/>
            <person name="Papp T."/>
            <person name="Martin F.M."/>
            <person name="Miettinen O."/>
            <person name="Hibbett D.S."/>
            <person name="Nagy L.G."/>
        </authorList>
    </citation>
    <scope>NUCLEOTIDE SEQUENCE [LARGE SCALE GENOMIC DNA]</scope>
    <source>
        <strain evidence="6 7">CBS 121175</strain>
    </source>
</reference>
<dbReference type="Pfam" id="PF00628">
    <property type="entry name" value="PHD"/>
    <property type="match status" value="1"/>
</dbReference>
<feature type="compositionally biased region" description="Basic residues" evidence="4">
    <location>
        <begin position="332"/>
        <end position="358"/>
    </location>
</feature>
<dbReference type="GO" id="GO:0031213">
    <property type="term" value="C:RSF complex"/>
    <property type="evidence" value="ECO:0007669"/>
    <property type="project" value="InterPro"/>
</dbReference>
<sequence length="924" mass="105238">MCWCFGVRVGSSSYLADKQLLKVNSLVSQLLFSTRFLNTCCISLCLLHPLLCAAFHENAPILFEPPPHMPRRSSRQVTVIPVPEIHSLPVLEPLDDNLTTLRRHWKWAAFTQFFYIFHDLFAINDISVTDLESDLVHGTDIFLPRIMTRLLYTVSFDRKITVENWQNALRKQYDKRDPEANPLGPYIPPATAHSRYSSILKEEPTEEPSTEAGDEKETVHENGAASGPSSRQPTEEPAHEESSTHTKEEEHETPAHPTVNWSDLTMLQKLDSMHLLTEWQFQNPLRLRGLMKSDDELATWRSEPIGYDRMQNAYWLIGGNRLWIQRALPKPPTKKRKRKEPPAKGKAKQQQKPAKRRKTQEIKKEAPPKKAIETPISNGRSRAAKEKAKVKLDAQAKALAEFQRQQASGSFESSRPTRRSGRGAPPSPEKKTPKTPPTRGSGTRISSRLRNLQDDGWETVPQELLDESDGKQAKTGLESDEESISDLTELSDDDASEPQSELEEEEKEKSPTPEPEPEPEPVNENFVEWETLCVTLAEWESFPEQFAKSTHYTERAFYKYLTTEIIPDVVAELKELEHKRRLEEALSHRKRSSRLAQREHDKEAAKIAAHKKAEEDAQNARTRRLEARQQREEEERLKKEKAREERRANREAKAVNSTRDNSMARSSHEDDHPSSDADSKTKAKSNGQAKSVPRGSKTSTGSRTPNEDWELDCEICGKRGKNLDDGKPMMSCGYCSKWQHIPCHDKKDQAQGRPKRDWNKIEFFCQRCLVQRHPPRPSVVQPHPQQYPQAYPQPYPTQQHLSSTGYSQYQRGVWQNGSYADPRTQAYAPAQDHYSRATLGQTSSVRSSAYPQPPPVYPGPSQSHTISFSHYQPQERAFSSDPSRGAQPRPNPNPYLHTVTSNNGWPVDQAKYPVSPPMVGSDHS</sequence>
<gene>
    <name evidence="6" type="ORF">FA15DRAFT_165056</name>
</gene>
<dbReference type="GO" id="GO:0008270">
    <property type="term" value="F:zinc ion binding"/>
    <property type="evidence" value="ECO:0007669"/>
    <property type="project" value="UniProtKB-KW"/>
</dbReference>
<evidence type="ECO:0000256" key="1">
    <source>
        <dbReference type="ARBA" id="ARBA00022723"/>
    </source>
</evidence>
<feature type="region of interest" description="Disordered" evidence="4">
    <location>
        <begin position="326"/>
        <end position="526"/>
    </location>
</feature>
<dbReference type="PANTHER" id="PTHR14296">
    <property type="entry name" value="REMODELING AND SPACING FACTOR 1"/>
    <property type="match status" value="1"/>
</dbReference>
<feature type="compositionally biased region" description="Polar residues" evidence="4">
    <location>
        <begin position="655"/>
        <end position="665"/>
    </location>
</feature>
<evidence type="ECO:0000256" key="4">
    <source>
        <dbReference type="SAM" id="MobiDB-lite"/>
    </source>
</evidence>
<dbReference type="InterPro" id="IPR019787">
    <property type="entry name" value="Znf_PHD-finger"/>
</dbReference>
<evidence type="ECO:0000313" key="7">
    <source>
        <dbReference type="Proteomes" id="UP000307440"/>
    </source>
</evidence>
<name>A0A5C3KI20_COPMA</name>
<evidence type="ECO:0000313" key="6">
    <source>
        <dbReference type="EMBL" id="TFK19694.1"/>
    </source>
</evidence>
<dbReference type="STRING" id="230819.A0A5C3KI20"/>
<feature type="compositionally biased region" description="Basic and acidic residues" evidence="4">
    <location>
        <begin position="596"/>
        <end position="615"/>
    </location>
</feature>
<feature type="compositionally biased region" description="Basic and acidic residues" evidence="4">
    <location>
        <begin position="233"/>
        <end position="254"/>
    </location>
</feature>
<dbReference type="CDD" id="cd15489">
    <property type="entry name" value="PHD_SF"/>
    <property type="match status" value="1"/>
</dbReference>
<keyword evidence="1" id="KW-0479">Metal-binding</keyword>
<keyword evidence="2" id="KW-0863">Zinc-finger</keyword>
<organism evidence="6 7">
    <name type="scientific">Coprinopsis marcescibilis</name>
    <name type="common">Agaric fungus</name>
    <name type="synonym">Psathyrella marcescibilis</name>
    <dbReference type="NCBI Taxonomy" id="230819"/>
    <lineage>
        <taxon>Eukaryota</taxon>
        <taxon>Fungi</taxon>
        <taxon>Dikarya</taxon>
        <taxon>Basidiomycota</taxon>
        <taxon>Agaricomycotina</taxon>
        <taxon>Agaricomycetes</taxon>
        <taxon>Agaricomycetidae</taxon>
        <taxon>Agaricales</taxon>
        <taxon>Agaricineae</taxon>
        <taxon>Psathyrellaceae</taxon>
        <taxon>Coprinopsis</taxon>
    </lineage>
</organism>
<dbReference type="EMBL" id="ML210329">
    <property type="protein sequence ID" value="TFK19694.1"/>
    <property type="molecule type" value="Genomic_DNA"/>
</dbReference>
<accession>A0A5C3KI20</accession>
<dbReference type="Proteomes" id="UP000307440">
    <property type="component" value="Unassembled WGS sequence"/>
</dbReference>
<evidence type="ECO:0000256" key="2">
    <source>
        <dbReference type="ARBA" id="ARBA00022771"/>
    </source>
</evidence>
<feature type="compositionally biased region" description="Low complexity" evidence="4">
    <location>
        <begin position="781"/>
        <end position="799"/>
    </location>
</feature>
<dbReference type="InterPro" id="IPR028938">
    <property type="entry name" value="Rsf1-like"/>
</dbReference>
<dbReference type="AlphaFoldDB" id="A0A5C3KI20"/>
<dbReference type="SUPFAM" id="SSF57903">
    <property type="entry name" value="FYVE/PHD zinc finger"/>
    <property type="match status" value="1"/>
</dbReference>